<keyword evidence="1" id="KW-0812">Transmembrane</keyword>
<evidence type="ECO:0000256" key="2">
    <source>
        <dbReference type="SAM" id="SignalP"/>
    </source>
</evidence>
<evidence type="ECO:0000313" key="4">
    <source>
        <dbReference type="Proteomes" id="UP000822688"/>
    </source>
</evidence>
<feature type="transmembrane region" description="Helical" evidence="1">
    <location>
        <begin position="35"/>
        <end position="56"/>
    </location>
</feature>
<feature type="chain" id="PRO_5035922283" evidence="2">
    <location>
        <begin position="20"/>
        <end position="60"/>
    </location>
</feature>
<protein>
    <submittedName>
        <fullName evidence="3">Uncharacterized protein</fullName>
    </submittedName>
</protein>
<dbReference type="Proteomes" id="UP000822688">
    <property type="component" value="Chromosome 3"/>
</dbReference>
<accession>A0A8T0IHG6</accession>
<organism evidence="3 4">
    <name type="scientific">Ceratodon purpureus</name>
    <name type="common">Fire moss</name>
    <name type="synonym">Dicranum purpureum</name>
    <dbReference type="NCBI Taxonomy" id="3225"/>
    <lineage>
        <taxon>Eukaryota</taxon>
        <taxon>Viridiplantae</taxon>
        <taxon>Streptophyta</taxon>
        <taxon>Embryophyta</taxon>
        <taxon>Bryophyta</taxon>
        <taxon>Bryophytina</taxon>
        <taxon>Bryopsida</taxon>
        <taxon>Dicranidae</taxon>
        <taxon>Pseudoditrichales</taxon>
        <taxon>Ditrichaceae</taxon>
        <taxon>Ceratodon</taxon>
    </lineage>
</organism>
<sequence>MCHILKWFLVLSFYSSSQAVHVLCCRKNEVSLCFFLQFGAILFHFGWSHNILCIYVDRSK</sequence>
<reference evidence="3" key="1">
    <citation type="submission" date="2020-06" db="EMBL/GenBank/DDBJ databases">
        <title>WGS assembly of Ceratodon purpureus strain R40.</title>
        <authorList>
            <person name="Carey S.B."/>
            <person name="Jenkins J."/>
            <person name="Shu S."/>
            <person name="Lovell J.T."/>
            <person name="Sreedasyam A."/>
            <person name="Maumus F."/>
            <person name="Tiley G.P."/>
            <person name="Fernandez-Pozo N."/>
            <person name="Barry K."/>
            <person name="Chen C."/>
            <person name="Wang M."/>
            <person name="Lipzen A."/>
            <person name="Daum C."/>
            <person name="Saski C.A."/>
            <person name="Payton A.C."/>
            <person name="Mcbreen J.C."/>
            <person name="Conrad R.E."/>
            <person name="Kollar L.M."/>
            <person name="Olsson S."/>
            <person name="Huttunen S."/>
            <person name="Landis J.B."/>
            <person name="Wickett N.J."/>
            <person name="Johnson M.G."/>
            <person name="Rensing S.A."/>
            <person name="Grimwood J."/>
            <person name="Schmutz J."/>
            <person name="Mcdaniel S.F."/>
        </authorList>
    </citation>
    <scope>NUCLEOTIDE SEQUENCE</scope>
    <source>
        <strain evidence="3">R40</strain>
    </source>
</reference>
<dbReference type="AlphaFoldDB" id="A0A8T0IHG6"/>
<comment type="caution">
    <text evidence="3">The sequence shown here is derived from an EMBL/GenBank/DDBJ whole genome shotgun (WGS) entry which is preliminary data.</text>
</comment>
<keyword evidence="1" id="KW-0472">Membrane</keyword>
<evidence type="ECO:0000256" key="1">
    <source>
        <dbReference type="SAM" id="Phobius"/>
    </source>
</evidence>
<keyword evidence="4" id="KW-1185">Reference proteome</keyword>
<name>A0A8T0IHG6_CERPU</name>
<keyword evidence="1" id="KW-1133">Transmembrane helix</keyword>
<dbReference type="EMBL" id="CM026423">
    <property type="protein sequence ID" value="KAG0582762.1"/>
    <property type="molecule type" value="Genomic_DNA"/>
</dbReference>
<gene>
    <name evidence="3" type="ORF">KC19_3G083900</name>
</gene>
<feature type="signal peptide" evidence="2">
    <location>
        <begin position="1"/>
        <end position="19"/>
    </location>
</feature>
<keyword evidence="2" id="KW-0732">Signal</keyword>
<proteinExistence type="predicted"/>
<evidence type="ECO:0000313" key="3">
    <source>
        <dbReference type="EMBL" id="KAG0582762.1"/>
    </source>
</evidence>